<dbReference type="InterPro" id="IPR012677">
    <property type="entry name" value="Nucleotide-bd_a/b_plait_sf"/>
</dbReference>
<dbReference type="SMART" id="SM00360">
    <property type="entry name" value="RRM"/>
    <property type="match status" value="1"/>
</dbReference>
<evidence type="ECO:0000256" key="1">
    <source>
        <dbReference type="ARBA" id="ARBA00022723"/>
    </source>
</evidence>
<evidence type="ECO:0000259" key="9">
    <source>
        <dbReference type="PROSITE" id="PS50103"/>
    </source>
</evidence>
<dbReference type="Pfam" id="PF00076">
    <property type="entry name" value="RRM_1"/>
    <property type="match status" value="1"/>
</dbReference>
<gene>
    <name evidence="11" type="ORF">FPE_LOCUS2458</name>
</gene>
<evidence type="ECO:0000259" key="8">
    <source>
        <dbReference type="PROSITE" id="PS50102"/>
    </source>
</evidence>
<dbReference type="SUPFAM" id="SSF54928">
    <property type="entry name" value="RNA-binding domain, RBD"/>
    <property type="match status" value="1"/>
</dbReference>
<dbReference type="SUPFAM" id="SSF90229">
    <property type="entry name" value="CCCH zinc finger"/>
    <property type="match status" value="1"/>
</dbReference>
<dbReference type="AlphaFoldDB" id="A0AAD1YPK2"/>
<evidence type="ECO:0000313" key="12">
    <source>
        <dbReference type="Proteomes" id="UP000834106"/>
    </source>
</evidence>
<dbReference type="InterPro" id="IPR036855">
    <property type="entry name" value="Znf_CCCH_sf"/>
</dbReference>
<dbReference type="PROSITE" id="PS51644">
    <property type="entry name" value="HTH_OST"/>
    <property type="match status" value="1"/>
</dbReference>
<dbReference type="EMBL" id="OU503036">
    <property type="protein sequence ID" value="CAI9755027.1"/>
    <property type="molecule type" value="Genomic_DNA"/>
</dbReference>
<dbReference type="CDD" id="cd12458">
    <property type="entry name" value="RRM_AtC3H46_like"/>
    <property type="match status" value="1"/>
</dbReference>
<dbReference type="GO" id="GO:0003677">
    <property type="term" value="F:DNA binding"/>
    <property type="evidence" value="ECO:0007669"/>
    <property type="project" value="UniProtKB-KW"/>
</dbReference>
<feature type="zinc finger region" description="C3H1-type" evidence="7">
    <location>
        <begin position="198"/>
        <end position="225"/>
    </location>
</feature>
<keyword evidence="2 7" id="KW-0863">Zinc-finger</keyword>
<keyword evidence="4 6" id="KW-0694">RNA-binding</keyword>
<dbReference type="PANTHER" id="PTHR24009:SF0">
    <property type="entry name" value="ZINC FINGER CCCH DOMAIN-CONTAINING PROTEIN 18"/>
    <property type="match status" value="1"/>
</dbReference>
<dbReference type="Pfam" id="PF23182">
    <property type="entry name" value="PABC_AtC3H46"/>
    <property type="match status" value="1"/>
</dbReference>
<dbReference type="FunFam" id="3.30.70.330:FF:000678">
    <property type="entry name" value="zinc finger CCCH domain-containing protein 53-like isoform X2"/>
    <property type="match status" value="1"/>
</dbReference>
<dbReference type="InterPro" id="IPR025605">
    <property type="entry name" value="OST-HTH/LOTUS_dom"/>
</dbReference>
<organism evidence="11 12">
    <name type="scientific">Fraxinus pennsylvanica</name>
    <dbReference type="NCBI Taxonomy" id="56036"/>
    <lineage>
        <taxon>Eukaryota</taxon>
        <taxon>Viridiplantae</taxon>
        <taxon>Streptophyta</taxon>
        <taxon>Embryophyta</taxon>
        <taxon>Tracheophyta</taxon>
        <taxon>Spermatophyta</taxon>
        <taxon>Magnoliopsida</taxon>
        <taxon>eudicotyledons</taxon>
        <taxon>Gunneridae</taxon>
        <taxon>Pentapetalae</taxon>
        <taxon>asterids</taxon>
        <taxon>lamiids</taxon>
        <taxon>Lamiales</taxon>
        <taxon>Oleaceae</taxon>
        <taxon>Oleeae</taxon>
        <taxon>Fraxinus</taxon>
    </lineage>
</organism>
<keyword evidence="3 7" id="KW-0862">Zinc</keyword>
<dbReference type="InterPro" id="IPR000504">
    <property type="entry name" value="RRM_dom"/>
</dbReference>
<dbReference type="InterPro" id="IPR035979">
    <property type="entry name" value="RBD_domain_sf"/>
</dbReference>
<proteinExistence type="predicted"/>
<evidence type="ECO:0000256" key="6">
    <source>
        <dbReference type="PROSITE-ProRule" id="PRU00176"/>
    </source>
</evidence>
<dbReference type="PROSITE" id="PS50103">
    <property type="entry name" value="ZF_C3H1"/>
    <property type="match status" value="1"/>
</dbReference>
<protein>
    <recommendedName>
        <fullName evidence="13">Zinc finger CCCH domain-containing protein 18-like</fullName>
    </recommendedName>
</protein>
<evidence type="ECO:0000256" key="5">
    <source>
        <dbReference type="ARBA" id="ARBA00023125"/>
    </source>
</evidence>
<evidence type="ECO:0008006" key="13">
    <source>
        <dbReference type="Google" id="ProtNLM"/>
    </source>
</evidence>
<evidence type="ECO:0000256" key="2">
    <source>
        <dbReference type="ARBA" id="ARBA00022771"/>
    </source>
</evidence>
<dbReference type="InterPro" id="IPR034365">
    <property type="entry name" value="AtC3H46-like_RRM"/>
</dbReference>
<keyword evidence="5" id="KW-0238">DNA-binding</keyword>
<evidence type="ECO:0000256" key="3">
    <source>
        <dbReference type="ARBA" id="ARBA00022833"/>
    </source>
</evidence>
<dbReference type="GO" id="GO:0008270">
    <property type="term" value="F:zinc ion binding"/>
    <property type="evidence" value="ECO:0007669"/>
    <property type="project" value="UniProtKB-KW"/>
</dbReference>
<sequence length="581" mass="65572">MVTCAVASCEMDSFEAVKTVHGRILLLEPENVARKIIGYIYLQEIPDQEMIRLALGPDSLIHTLIQKAKTALRLAPAVSPPISPSINPNPISVPSLHMNLPLPASPRPFPSVSSLRRVDPYLHPQVVAEQQRVHTSPFKVLSYSDLNHCFQNQFQGLEDQLELANSGSSGFPSDYYCSEAAFHNLSNRGLRNSPILVDYPVKACHYFNKGFCKHGSKCRYFHGEYFPESYQHMFGLNSHQFDNKDQVFQPGSLEKLELEITELLKSRRGHPVSIASLPMIYYEKFGKTLQAEGYLTESQRNGKAGYSLTKLLARLKNSIRLIDRPHGQHAIILAEDAPKYFDIQGEINDPGPTISSSRQIYLTFPAESTFTEEDVSNYFNTFGPVQDVRIPCQQKRMFGFVTFVDADTVKLILSKGNPHYVCGARVLVKPYREKSKLVDGKYQVKLEHPMYYHSQPIEIDSELLEKWESSRLLRRQLMEEHEWALEREALRLSQLQIAQKPLINQSCLGYSVDAPKMPEDNSKFSSVHFNYLFDVLNSGSTSDDNSKPLIANYSDQESNHGLHLPDSPFASAVASSISAVI</sequence>
<evidence type="ECO:0000259" key="10">
    <source>
        <dbReference type="PROSITE" id="PS51644"/>
    </source>
</evidence>
<dbReference type="SMART" id="SM00356">
    <property type="entry name" value="ZnF_C3H1"/>
    <property type="match status" value="1"/>
</dbReference>
<keyword evidence="1 7" id="KW-0479">Metal-binding</keyword>
<dbReference type="GO" id="GO:0003723">
    <property type="term" value="F:RNA binding"/>
    <property type="evidence" value="ECO:0007669"/>
    <property type="project" value="UniProtKB-UniRule"/>
</dbReference>
<feature type="domain" description="HTH OST-type" evidence="10">
    <location>
        <begin position="252"/>
        <end position="336"/>
    </location>
</feature>
<feature type="domain" description="C3H1-type" evidence="9">
    <location>
        <begin position="198"/>
        <end position="225"/>
    </location>
</feature>
<dbReference type="InterPro" id="IPR056276">
    <property type="entry name" value="AtC3H46-like_PABC-like"/>
</dbReference>
<dbReference type="Proteomes" id="UP000834106">
    <property type="component" value="Chromosome 1"/>
</dbReference>
<dbReference type="Gene3D" id="3.30.70.330">
    <property type="match status" value="1"/>
</dbReference>
<name>A0AAD1YPK2_9LAMI</name>
<feature type="domain" description="RRM" evidence="8">
    <location>
        <begin position="358"/>
        <end position="433"/>
    </location>
</feature>
<dbReference type="InterPro" id="IPR000571">
    <property type="entry name" value="Znf_CCCH"/>
</dbReference>
<accession>A0AAD1YPK2</accession>
<evidence type="ECO:0000256" key="7">
    <source>
        <dbReference type="PROSITE-ProRule" id="PRU00723"/>
    </source>
</evidence>
<reference evidence="11" key="1">
    <citation type="submission" date="2023-05" db="EMBL/GenBank/DDBJ databases">
        <authorList>
            <person name="Huff M."/>
        </authorList>
    </citation>
    <scope>NUCLEOTIDE SEQUENCE</scope>
</reference>
<dbReference type="PANTHER" id="PTHR24009">
    <property type="entry name" value="RNA-BINDING (RRM/RBD/RNP MOTIFS)"/>
    <property type="match status" value="1"/>
</dbReference>
<evidence type="ECO:0000256" key="4">
    <source>
        <dbReference type="ARBA" id="ARBA00022884"/>
    </source>
</evidence>
<evidence type="ECO:0000313" key="11">
    <source>
        <dbReference type="EMBL" id="CAI9755027.1"/>
    </source>
</evidence>
<dbReference type="PROSITE" id="PS50102">
    <property type="entry name" value="RRM"/>
    <property type="match status" value="1"/>
</dbReference>
<keyword evidence="12" id="KW-1185">Reference proteome</keyword>